<evidence type="ECO:0000256" key="9">
    <source>
        <dbReference type="ARBA" id="ARBA00048743"/>
    </source>
</evidence>
<evidence type="ECO:0000256" key="5">
    <source>
        <dbReference type="ARBA" id="ARBA00022727"/>
    </source>
</evidence>
<keyword evidence="5 11" id="KW-0545">Nucleotide biosynthesis</keyword>
<dbReference type="FunFam" id="3.40.50.300:FF:000225">
    <property type="entry name" value="Thymidylate kinase"/>
    <property type="match status" value="1"/>
</dbReference>
<dbReference type="GO" id="GO:0004798">
    <property type="term" value="F:dTMP kinase activity"/>
    <property type="evidence" value="ECO:0007669"/>
    <property type="project" value="UniProtKB-UniRule"/>
</dbReference>
<sequence>MSMFITFEGPEGSGKSTVMQAIAKRLDQPLITTREPGGIRISEAIRELLLSDDYHMDARTEALLFAASRRQHLVEKVVPALNAGQIVLCDRFIDSSLAYQGYARGIGAAEIMSINQFAIESYMPDLTLYLKVDPEIGLTRIMSNQRETNRLDNESLAFHQRVCEGYDQLANTYDRIVTIDAAQPIDKVIEDAYQVIIKKLD</sequence>
<evidence type="ECO:0000256" key="2">
    <source>
        <dbReference type="ARBA" id="ARBA00012980"/>
    </source>
</evidence>
<evidence type="ECO:0000313" key="13">
    <source>
        <dbReference type="EMBL" id="TDL94221.1"/>
    </source>
</evidence>
<dbReference type="SUPFAM" id="SSF52540">
    <property type="entry name" value="P-loop containing nucleoside triphosphate hydrolases"/>
    <property type="match status" value="1"/>
</dbReference>
<dbReference type="InterPro" id="IPR039430">
    <property type="entry name" value="Thymidylate_kin-like_dom"/>
</dbReference>
<keyword evidence="14" id="KW-1185">Reference proteome</keyword>
<evidence type="ECO:0000256" key="3">
    <source>
        <dbReference type="ARBA" id="ARBA00017144"/>
    </source>
</evidence>
<evidence type="ECO:0000259" key="12">
    <source>
        <dbReference type="Pfam" id="PF02223"/>
    </source>
</evidence>
<evidence type="ECO:0000256" key="7">
    <source>
        <dbReference type="ARBA" id="ARBA00022777"/>
    </source>
</evidence>
<keyword evidence="6 11" id="KW-0547">Nucleotide-binding</keyword>
<dbReference type="NCBIfam" id="TIGR00041">
    <property type="entry name" value="DTMP_kinase"/>
    <property type="match status" value="1"/>
</dbReference>
<keyword evidence="7 11" id="KW-0418">Kinase</keyword>
<dbReference type="PANTHER" id="PTHR10344:SF4">
    <property type="entry name" value="UMP-CMP KINASE 2, MITOCHONDRIAL"/>
    <property type="match status" value="1"/>
</dbReference>
<dbReference type="EMBL" id="SCWA01000019">
    <property type="protein sequence ID" value="TDL94221.1"/>
    <property type="molecule type" value="Genomic_DNA"/>
</dbReference>
<comment type="function">
    <text evidence="10 11">Phosphorylation of dTMP to form dTDP in both de novo and salvage pathways of dTTP synthesis.</text>
</comment>
<comment type="similarity">
    <text evidence="1 11">Belongs to the thymidylate kinase family.</text>
</comment>
<name>A0A4R6BB77_9STAP</name>
<dbReference type="CDD" id="cd01672">
    <property type="entry name" value="TMPK"/>
    <property type="match status" value="1"/>
</dbReference>
<dbReference type="PANTHER" id="PTHR10344">
    <property type="entry name" value="THYMIDYLATE KINASE"/>
    <property type="match status" value="1"/>
</dbReference>
<organism evidence="13 14">
    <name type="scientific">Macrococcus brunensis</name>
    <dbReference type="NCBI Taxonomy" id="198483"/>
    <lineage>
        <taxon>Bacteria</taxon>
        <taxon>Bacillati</taxon>
        <taxon>Bacillota</taxon>
        <taxon>Bacilli</taxon>
        <taxon>Bacillales</taxon>
        <taxon>Staphylococcaceae</taxon>
        <taxon>Macrococcus</taxon>
    </lineage>
</organism>
<evidence type="ECO:0000256" key="8">
    <source>
        <dbReference type="ARBA" id="ARBA00022840"/>
    </source>
</evidence>
<dbReference type="EC" id="2.7.4.9" evidence="2 11"/>
<dbReference type="Gene3D" id="3.40.50.300">
    <property type="entry name" value="P-loop containing nucleotide triphosphate hydrolases"/>
    <property type="match status" value="1"/>
</dbReference>
<dbReference type="HAMAP" id="MF_00165">
    <property type="entry name" value="Thymidylate_kinase"/>
    <property type="match status" value="1"/>
</dbReference>
<evidence type="ECO:0000256" key="10">
    <source>
        <dbReference type="ARBA" id="ARBA00057735"/>
    </source>
</evidence>
<comment type="catalytic activity">
    <reaction evidence="9 11">
        <text>dTMP + ATP = dTDP + ADP</text>
        <dbReference type="Rhea" id="RHEA:13517"/>
        <dbReference type="ChEBI" id="CHEBI:30616"/>
        <dbReference type="ChEBI" id="CHEBI:58369"/>
        <dbReference type="ChEBI" id="CHEBI:63528"/>
        <dbReference type="ChEBI" id="CHEBI:456216"/>
        <dbReference type="EC" id="2.7.4.9"/>
    </reaction>
</comment>
<dbReference type="AlphaFoldDB" id="A0A4R6BB77"/>
<dbReference type="InterPro" id="IPR018095">
    <property type="entry name" value="Thymidylate_kin_CS"/>
</dbReference>
<dbReference type="GO" id="GO:0006227">
    <property type="term" value="P:dUDP biosynthetic process"/>
    <property type="evidence" value="ECO:0007669"/>
    <property type="project" value="TreeGrafter"/>
</dbReference>
<comment type="caution">
    <text evidence="13">The sequence shown here is derived from an EMBL/GenBank/DDBJ whole genome shotgun (WGS) entry which is preliminary data.</text>
</comment>
<evidence type="ECO:0000256" key="6">
    <source>
        <dbReference type="ARBA" id="ARBA00022741"/>
    </source>
</evidence>
<evidence type="ECO:0000256" key="4">
    <source>
        <dbReference type="ARBA" id="ARBA00022679"/>
    </source>
</evidence>
<dbReference type="PROSITE" id="PS01331">
    <property type="entry name" value="THYMIDYLATE_KINASE"/>
    <property type="match status" value="1"/>
</dbReference>
<reference evidence="13 14" key="1">
    <citation type="submission" date="2019-01" db="EMBL/GenBank/DDBJ databases">
        <title>Draft genome sequences of the type strains of six Macrococcus species.</title>
        <authorList>
            <person name="Mazhar S."/>
            <person name="Altermann E."/>
            <person name="Hill C."/>
            <person name="Mcauliffe O."/>
        </authorList>
    </citation>
    <scope>NUCLEOTIDE SEQUENCE [LARGE SCALE GENOMIC DNA]</scope>
    <source>
        <strain evidence="13 14">CCM4811</strain>
    </source>
</reference>
<proteinExistence type="inferred from homology"/>
<dbReference type="InterPro" id="IPR018094">
    <property type="entry name" value="Thymidylate_kinase"/>
</dbReference>
<feature type="domain" description="Thymidylate kinase-like" evidence="12">
    <location>
        <begin position="7"/>
        <end position="190"/>
    </location>
</feature>
<protein>
    <recommendedName>
        <fullName evidence="3 11">Thymidylate kinase</fullName>
        <ecNumber evidence="2 11">2.7.4.9</ecNumber>
    </recommendedName>
    <alternativeName>
        <fullName evidence="11">dTMP kinase</fullName>
    </alternativeName>
</protein>
<accession>A0A4R6BB77</accession>
<dbReference type="OrthoDB" id="9774907at2"/>
<dbReference type="GO" id="GO:0005524">
    <property type="term" value="F:ATP binding"/>
    <property type="evidence" value="ECO:0007669"/>
    <property type="project" value="UniProtKB-UniRule"/>
</dbReference>
<evidence type="ECO:0000313" key="14">
    <source>
        <dbReference type="Proteomes" id="UP000295310"/>
    </source>
</evidence>
<dbReference type="Proteomes" id="UP000295310">
    <property type="component" value="Unassembled WGS sequence"/>
</dbReference>
<evidence type="ECO:0000256" key="11">
    <source>
        <dbReference type="HAMAP-Rule" id="MF_00165"/>
    </source>
</evidence>
<gene>
    <name evidence="11" type="primary">tmk</name>
    <name evidence="13" type="ORF">ERX27_09375</name>
</gene>
<dbReference type="GO" id="GO:0006233">
    <property type="term" value="P:dTDP biosynthetic process"/>
    <property type="evidence" value="ECO:0007669"/>
    <property type="project" value="InterPro"/>
</dbReference>
<evidence type="ECO:0000256" key="1">
    <source>
        <dbReference type="ARBA" id="ARBA00009776"/>
    </source>
</evidence>
<dbReference type="GO" id="GO:0006235">
    <property type="term" value="P:dTTP biosynthetic process"/>
    <property type="evidence" value="ECO:0007669"/>
    <property type="project" value="UniProtKB-UniRule"/>
</dbReference>
<dbReference type="RefSeq" id="WP_133432577.1">
    <property type="nucleotide sequence ID" value="NZ_SCWA01000019.1"/>
</dbReference>
<dbReference type="Pfam" id="PF02223">
    <property type="entry name" value="Thymidylate_kin"/>
    <property type="match status" value="1"/>
</dbReference>
<dbReference type="GO" id="GO:0005829">
    <property type="term" value="C:cytosol"/>
    <property type="evidence" value="ECO:0007669"/>
    <property type="project" value="TreeGrafter"/>
</dbReference>
<keyword evidence="8 11" id="KW-0067">ATP-binding</keyword>
<feature type="binding site" evidence="11">
    <location>
        <begin position="9"/>
        <end position="16"/>
    </location>
    <ligand>
        <name>ATP</name>
        <dbReference type="ChEBI" id="CHEBI:30616"/>
    </ligand>
</feature>
<keyword evidence="4 11" id="KW-0808">Transferase</keyword>
<dbReference type="InterPro" id="IPR027417">
    <property type="entry name" value="P-loop_NTPase"/>
</dbReference>